<dbReference type="EMBL" id="SKBN01000038">
    <property type="protein sequence ID" value="TGJ85824.1"/>
    <property type="molecule type" value="Genomic_DNA"/>
</dbReference>
<feature type="compositionally biased region" description="Pro residues" evidence="1">
    <location>
        <begin position="143"/>
        <end position="152"/>
    </location>
</feature>
<feature type="compositionally biased region" description="Basic and acidic residues" evidence="1">
    <location>
        <begin position="434"/>
        <end position="458"/>
    </location>
</feature>
<feature type="compositionally biased region" description="Polar residues" evidence="1">
    <location>
        <begin position="17"/>
        <end position="31"/>
    </location>
</feature>
<accession>A0A4Z0YPF4</accession>
<dbReference type="STRING" id="37992.A0A4Z0YPF4"/>
<feature type="region of interest" description="Disordered" evidence="1">
    <location>
        <begin position="72"/>
        <end position="156"/>
    </location>
</feature>
<feature type="compositionally biased region" description="Polar residues" evidence="1">
    <location>
        <begin position="129"/>
        <end position="138"/>
    </location>
</feature>
<protein>
    <submittedName>
        <fullName evidence="2">Uncharacterized protein</fullName>
    </submittedName>
</protein>
<gene>
    <name evidence="2" type="ORF">E0Z10_g2903</name>
</gene>
<feature type="compositionally biased region" description="Polar residues" evidence="1">
    <location>
        <begin position="406"/>
        <end position="433"/>
    </location>
</feature>
<feature type="region of interest" description="Disordered" evidence="1">
    <location>
        <begin position="391"/>
        <end position="470"/>
    </location>
</feature>
<reference evidence="2 3" key="1">
    <citation type="submission" date="2019-03" db="EMBL/GenBank/DDBJ databases">
        <title>Draft genome sequence of Xylaria hypoxylon DSM 108379, a ubiquitous saprotrophic-parasitic fungi on hardwood.</title>
        <authorList>
            <person name="Buettner E."/>
            <person name="Leonhardt S."/>
            <person name="Gebauer A.M."/>
            <person name="Liers C."/>
            <person name="Hofrichter M."/>
            <person name="Kellner H."/>
        </authorList>
    </citation>
    <scope>NUCLEOTIDE SEQUENCE [LARGE SCALE GENOMIC DNA]</scope>
    <source>
        <strain evidence="2 3">DSM 108379</strain>
    </source>
</reference>
<comment type="caution">
    <text evidence="2">The sequence shown here is derived from an EMBL/GenBank/DDBJ whole genome shotgun (WGS) entry which is preliminary data.</text>
</comment>
<feature type="compositionally biased region" description="Polar residues" evidence="1">
    <location>
        <begin position="283"/>
        <end position="297"/>
    </location>
</feature>
<dbReference type="AlphaFoldDB" id="A0A4Z0YPF4"/>
<dbReference type="Proteomes" id="UP000297716">
    <property type="component" value="Unassembled WGS sequence"/>
</dbReference>
<feature type="region of interest" description="Disordered" evidence="1">
    <location>
        <begin position="262"/>
        <end position="361"/>
    </location>
</feature>
<name>A0A4Z0YPF4_9PEZI</name>
<feature type="compositionally biased region" description="Polar residues" evidence="1">
    <location>
        <begin position="336"/>
        <end position="345"/>
    </location>
</feature>
<dbReference type="OrthoDB" id="3648773at2759"/>
<feature type="region of interest" description="Disordered" evidence="1">
    <location>
        <begin position="536"/>
        <end position="572"/>
    </location>
</feature>
<evidence type="ECO:0000313" key="3">
    <source>
        <dbReference type="Proteomes" id="UP000297716"/>
    </source>
</evidence>
<feature type="compositionally biased region" description="Basic and acidic residues" evidence="1">
    <location>
        <begin position="72"/>
        <end position="83"/>
    </location>
</feature>
<sequence>MDGPSSRFPSASVASSTNLDPGTSFSSTPRQSLRELFSSVGSIPTKGIDPPRPAKEGYEWVWFPAGYWAEREIAETPTKESTKSFRWRKRSGKSSSGSPKDSPRTAPTLAKNTEASLGDSAGGRPATRTPASSESSGSFFPLNRPPDAPLPSPYLTEEAHVQSLQWPSIEAAVRKSSISSMFRSRVALSPSPLHLSSAEDELELDRISPSTVGKQGAEGQSSDTINTELLTPMAAAGQEVKPKKSFINWRMLSDRRQRLRRSQALSDENMGGDMVHIQPPRLQGSTASPLRKSSTVSEKSRKSLKGISTKLLTKARWHRKISSSSAASTSSLQTSVRSRSLTPTPASERGETAALTNAWASEYPGGEAIRVQTPRIVQNFYDQFPRSFFSDLSPPLSTPHRPLSRQEGQVNLKKTNLSTSFTPGDSSTSFTPHTDTERNEDPNAGDSDTKSVIRDSSRRTPRAKKKDPAHKEWWEVSVPTSYAALDQRSFKFDLPEHFPSSPMCPANKRHKSGGTGVCVYHGRAKGWAALAVSVGESPKGGARNDGKRANGYIDRQQEACGEDDAARGDVWK</sequence>
<feature type="compositionally biased region" description="Basic residues" evidence="1">
    <location>
        <begin position="459"/>
        <end position="468"/>
    </location>
</feature>
<evidence type="ECO:0000313" key="2">
    <source>
        <dbReference type="EMBL" id="TGJ85824.1"/>
    </source>
</evidence>
<proteinExistence type="predicted"/>
<keyword evidence="3" id="KW-1185">Reference proteome</keyword>
<feature type="compositionally biased region" description="Low complexity" evidence="1">
    <location>
        <begin position="322"/>
        <end position="335"/>
    </location>
</feature>
<evidence type="ECO:0000256" key="1">
    <source>
        <dbReference type="SAM" id="MobiDB-lite"/>
    </source>
</evidence>
<feature type="region of interest" description="Disordered" evidence="1">
    <location>
        <begin position="1"/>
        <end position="56"/>
    </location>
</feature>
<organism evidence="2 3">
    <name type="scientific">Xylaria hypoxylon</name>
    <dbReference type="NCBI Taxonomy" id="37992"/>
    <lineage>
        <taxon>Eukaryota</taxon>
        <taxon>Fungi</taxon>
        <taxon>Dikarya</taxon>
        <taxon>Ascomycota</taxon>
        <taxon>Pezizomycotina</taxon>
        <taxon>Sordariomycetes</taxon>
        <taxon>Xylariomycetidae</taxon>
        <taxon>Xylariales</taxon>
        <taxon>Xylariaceae</taxon>
        <taxon>Xylaria</taxon>
    </lineage>
</organism>
<feature type="compositionally biased region" description="Low complexity" evidence="1">
    <location>
        <begin position="1"/>
        <end position="16"/>
    </location>
</feature>